<feature type="compositionally biased region" description="Basic and acidic residues" evidence="1">
    <location>
        <begin position="61"/>
        <end position="74"/>
    </location>
</feature>
<evidence type="ECO:0000256" key="1">
    <source>
        <dbReference type="SAM" id="MobiDB-lite"/>
    </source>
</evidence>
<reference evidence="2" key="2">
    <citation type="submission" date="2021-09" db="EMBL/GenBank/DDBJ databases">
        <authorList>
            <person name="Gilroy R."/>
        </authorList>
    </citation>
    <scope>NUCLEOTIDE SEQUENCE</scope>
    <source>
        <strain evidence="2">ChiHjej13B12-14962</strain>
    </source>
</reference>
<feature type="compositionally biased region" description="Basic and acidic residues" evidence="1">
    <location>
        <begin position="40"/>
        <end position="49"/>
    </location>
</feature>
<feature type="compositionally biased region" description="Basic residues" evidence="1">
    <location>
        <begin position="16"/>
        <end position="26"/>
    </location>
</feature>
<protein>
    <submittedName>
        <fullName evidence="2">Uncharacterized protein</fullName>
    </submittedName>
</protein>
<comment type="caution">
    <text evidence="2">The sequence shown here is derived from an EMBL/GenBank/DDBJ whole genome shotgun (WGS) entry which is preliminary data.</text>
</comment>
<dbReference type="Proteomes" id="UP000703315">
    <property type="component" value="Unassembled WGS sequence"/>
</dbReference>
<dbReference type="AlphaFoldDB" id="A0A921K9D2"/>
<accession>A0A921K9D2</accession>
<proteinExistence type="predicted"/>
<name>A0A921K9D2_9MICC</name>
<feature type="region of interest" description="Disordered" evidence="1">
    <location>
        <begin position="1"/>
        <end position="74"/>
    </location>
</feature>
<evidence type="ECO:0000313" key="3">
    <source>
        <dbReference type="Proteomes" id="UP000703315"/>
    </source>
</evidence>
<sequence>MAKTPEAHDDAAAHQKQPRNKRRPRRATAAGTGPTSADGTEPRLDDVLPRAKQLKKTPLSARDRWMLGEKPPHY</sequence>
<feature type="compositionally biased region" description="Low complexity" evidence="1">
    <location>
        <begin position="27"/>
        <end position="39"/>
    </location>
</feature>
<evidence type="ECO:0000313" key="2">
    <source>
        <dbReference type="EMBL" id="HJF14949.1"/>
    </source>
</evidence>
<dbReference type="RefSeq" id="WP_303906144.1">
    <property type="nucleotide sequence ID" value="NZ_DYXC01000098.1"/>
</dbReference>
<dbReference type="EMBL" id="DYXC01000098">
    <property type="protein sequence ID" value="HJF14949.1"/>
    <property type="molecule type" value="Genomic_DNA"/>
</dbReference>
<organism evidence="2 3">
    <name type="scientific">Enteractinococcus helveticum</name>
    <dbReference type="NCBI Taxonomy" id="1837282"/>
    <lineage>
        <taxon>Bacteria</taxon>
        <taxon>Bacillati</taxon>
        <taxon>Actinomycetota</taxon>
        <taxon>Actinomycetes</taxon>
        <taxon>Micrococcales</taxon>
        <taxon>Micrococcaceae</taxon>
    </lineage>
</organism>
<feature type="compositionally biased region" description="Basic and acidic residues" evidence="1">
    <location>
        <begin position="1"/>
        <end position="13"/>
    </location>
</feature>
<gene>
    <name evidence="2" type="ORF">K8V32_09145</name>
</gene>
<reference evidence="2" key="1">
    <citation type="journal article" date="2021" name="PeerJ">
        <title>Extensive microbial diversity within the chicken gut microbiome revealed by metagenomics and culture.</title>
        <authorList>
            <person name="Gilroy R."/>
            <person name="Ravi A."/>
            <person name="Getino M."/>
            <person name="Pursley I."/>
            <person name="Horton D.L."/>
            <person name="Alikhan N.F."/>
            <person name="Baker D."/>
            <person name="Gharbi K."/>
            <person name="Hall N."/>
            <person name="Watson M."/>
            <person name="Adriaenssens E.M."/>
            <person name="Foster-Nyarko E."/>
            <person name="Jarju S."/>
            <person name="Secka A."/>
            <person name="Antonio M."/>
            <person name="Oren A."/>
            <person name="Chaudhuri R.R."/>
            <person name="La Ragione R."/>
            <person name="Hildebrand F."/>
            <person name="Pallen M.J."/>
        </authorList>
    </citation>
    <scope>NUCLEOTIDE SEQUENCE</scope>
    <source>
        <strain evidence="2">ChiHjej13B12-14962</strain>
    </source>
</reference>